<dbReference type="EMBL" id="BAAADJ010000006">
    <property type="protein sequence ID" value="GAA0319661.1"/>
    <property type="molecule type" value="Genomic_DNA"/>
</dbReference>
<dbReference type="RefSeq" id="WP_343796545.1">
    <property type="nucleotide sequence ID" value="NZ_BAAADJ010000006.1"/>
</dbReference>
<evidence type="ECO:0000259" key="2">
    <source>
        <dbReference type="Pfam" id="PF23159"/>
    </source>
</evidence>
<sequence>MFNERDALKLRLEQLAEQEERFLKLFREERELIFTKLRELDTSEKPVKTEVVEKTPVDPELTEVVKPAPTPAKKAAQPKKSSTPSPQGNKRGRKPTVTPEKEAAIEILKMHPEGMKGVDLQRAVEEATGSPIANMTTFMKSVENLDPNVQKPSRGTYIYANTDTPFGEF</sequence>
<evidence type="ECO:0000256" key="1">
    <source>
        <dbReference type="SAM" id="MobiDB-lite"/>
    </source>
</evidence>
<evidence type="ECO:0000313" key="4">
    <source>
        <dbReference type="EMBL" id="GAA0319661.1"/>
    </source>
</evidence>
<reference evidence="4 5" key="1">
    <citation type="journal article" date="2019" name="Int. J. Syst. Evol. Microbiol.">
        <title>The Global Catalogue of Microorganisms (GCM) 10K type strain sequencing project: providing services to taxonomists for standard genome sequencing and annotation.</title>
        <authorList>
            <consortium name="The Broad Institute Genomics Platform"/>
            <consortium name="The Broad Institute Genome Sequencing Center for Infectious Disease"/>
            <person name="Wu L."/>
            <person name="Ma J."/>
        </authorList>
    </citation>
    <scope>NUCLEOTIDE SEQUENCE [LARGE SCALE GENOMIC DNA]</scope>
    <source>
        <strain evidence="4 5">JCM 9731</strain>
    </source>
</reference>
<gene>
    <name evidence="4" type="primary">rok</name>
    <name evidence="4" type="ORF">GCM10008967_07740</name>
</gene>
<feature type="domain" description="Rok N-terminal oligomerisation" evidence="3">
    <location>
        <begin position="1"/>
        <end position="41"/>
    </location>
</feature>
<comment type="caution">
    <text evidence="4">The sequence shown here is derived from an EMBL/GenBank/DDBJ whole genome shotgun (WGS) entry which is preliminary data.</text>
</comment>
<evidence type="ECO:0000259" key="3">
    <source>
        <dbReference type="Pfam" id="PF26513"/>
    </source>
</evidence>
<dbReference type="Pfam" id="PF23159">
    <property type="entry name" value="WHD_Rok"/>
    <property type="match status" value="1"/>
</dbReference>
<feature type="compositionally biased region" description="Basic and acidic residues" evidence="1">
    <location>
        <begin position="44"/>
        <end position="57"/>
    </location>
</feature>
<evidence type="ECO:0000313" key="5">
    <source>
        <dbReference type="Proteomes" id="UP001500782"/>
    </source>
</evidence>
<feature type="compositionally biased region" description="Low complexity" evidence="1">
    <location>
        <begin position="71"/>
        <end position="87"/>
    </location>
</feature>
<proteinExistence type="predicted"/>
<dbReference type="Proteomes" id="UP001500782">
    <property type="component" value="Unassembled WGS sequence"/>
</dbReference>
<dbReference type="Pfam" id="PF26513">
    <property type="entry name" value="Rok_N"/>
    <property type="match status" value="1"/>
</dbReference>
<protein>
    <submittedName>
        <fullName evidence="4">Transcriptional regulator Rok</fullName>
    </submittedName>
</protein>
<feature type="region of interest" description="Disordered" evidence="1">
    <location>
        <begin position="44"/>
        <end position="101"/>
    </location>
</feature>
<keyword evidence="5" id="KW-1185">Reference proteome</keyword>
<feature type="domain" description="Repressor Rok winged helix" evidence="2">
    <location>
        <begin position="102"/>
        <end position="157"/>
    </location>
</feature>
<name>A0ABN0VXA2_9BACI</name>
<organism evidence="4 5">
    <name type="scientific">Bacillus carboniphilus</name>
    <dbReference type="NCBI Taxonomy" id="86663"/>
    <lineage>
        <taxon>Bacteria</taxon>
        <taxon>Bacillati</taxon>
        <taxon>Bacillota</taxon>
        <taxon>Bacilli</taxon>
        <taxon>Bacillales</taxon>
        <taxon>Bacillaceae</taxon>
        <taxon>Bacillus</taxon>
    </lineage>
</organism>
<dbReference type="InterPro" id="IPR058971">
    <property type="entry name" value="Rok_N_oligomerisation"/>
</dbReference>
<dbReference type="InterPro" id="IPR056984">
    <property type="entry name" value="WH_Rok"/>
</dbReference>
<accession>A0ABN0VXA2</accession>